<evidence type="ECO:0000256" key="1">
    <source>
        <dbReference type="SAM" id="MobiDB-lite"/>
    </source>
</evidence>
<dbReference type="Proteomes" id="UP001232245">
    <property type="component" value="Unassembled WGS sequence"/>
</dbReference>
<feature type="region of interest" description="Disordered" evidence="1">
    <location>
        <begin position="64"/>
        <end position="92"/>
    </location>
</feature>
<keyword evidence="2" id="KW-0472">Membrane</keyword>
<sequence length="121" mass="13665">MRWKNYGLWVSIASVLYMVLKDLGYQIDLTRWETYVTAILGILVSLGVISNPENGKGYFTLKSAKSATNTPPEEDPEISSVTSRTQAGTGEYIETDSVDYDANLNGDQEDFHDRKYIPYEK</sequence>
<keyword evidence="2" id="KW-0812">Transmembrane</keyword>
<evidence type="ECO:0000313" key="4">
    <source>
        <dbReference type="Proteomes" id="UP001232245"/>
    </source>
</evidence>
<accession>A0ABT9Z7L0</accession>
<name>A0ABT9Z7L0_9BACI</name>
<keyword evidence="4" id="KW-1185">Reference proteome</keyword>
<comment type="caution">
    <text evidence="3">The sequence shown here is derived from an EMBL/GenBank/DDBJ whole genome shotgun (WGS) entry which is preliminary data.</text>
</comment>
<evidence type="ECO:0000313" key="3">
    <source>
        <dbReference type="EMBL" id="MDQ0228250.1"/>
    </source>
</evidence>
<keyword evidence="2" id="KW-1133">Transmembrane helix</keyword>
<reference evidence="3 4" key="1">
    <citation type="submission" date="2023-07" db="EMBL/GenBank/DDBJ databases">
        <title>Genomic Encyclopedia of Type Strains, Phase IV (KMG-IV): sequencing the most valuable type-strain genomes for metagenomic binning, comparative biology and taxonomic classification.</title>
        <authorList>
            <person name="Goeker M."/>
        </authorList>
    </citation>
    <scope>NUCLEOTIDE SEQUENCE [LARGE SCALE GENOMIC DNA]</scope>
    <source>
        <strain evidence="3 4">DSM 17723</strain>
    </source>
</reference>
<dbReference type="RefSeq" id="WP_174881730.1">
    <property type="nucleotide sequence ID" value="NZ_CADEPK010000418.1"/>
</dbReference>
<feature type="transmembrane region" description="Helical" evidence="2">
    <location>
        <begin position="6"/>
        <end position="25"/>
    </location>
</feature>
<evidence type="ECO:0000256" key="2">
    <source>
        <dbReference type="SAM" id="Phobius"/>
    </source>
</evidence>
<feature type="transmembrane region" description="Helical" evidence="2">
    <location>
        <begin position="32"/>
        <end position="50"/>
    </location>
</feature>
<protein>
    <submittedName>
        <fullName evidence="3">Membrane protein</fullName>
    </submittedName>
</protein>
<dbReference type="EMBL" id="JAUSTZ010000017">
    <property type="protein sequence ID" value="MDQ0228250.1"/>
    <property type="molecule type" value="Genomic_DNA"/>
</dbReference>
<feature type="compositionally biased region" description="Polar residues" evidence="1">
    <location>
        <begin position="79"/>
        <end position="88"/>
    </location>
</feature>
<proteinExistence type="predicted"/>
<gene>
    <name evidence="3" type="ORF">J2S02_004630</name>
</gene>
<organism evidence="3 4">
    <name type="scientific">Metabacillus niabensis</name>
    <dbReference type="NCBI Taxonomy" id="324854"/>
    <lineage>
        <taxon>Bacteria</taxon>
        <taxon>Bacillati</taxon>
        <taxon>Bacillota</taxon>
        <taxon>Bacilli</taxon>
        <taxon>Bacillales</taxon>
        <taxon>Bacillaceae</taxon>
        <taxon>Metabacillus</taxon>
    </lineage>
</organism>